<dbReference type="OrthoDB" id="5239715at2759"/>
<dbReference type="Proteomes" id="UP000230423">
    <property type="component" value="Unassembled WGS sequence"/>
</dbReference>
<dbReference type="EMBL" id="KZ345033">
    <property type="protein sequence ID" value="PIO76730.1"/>
    <property type="molecule type" value="Genomic_DNA"/>
</dbReference>
<dbReference type="PANTHER" id="PTHR45775:SF11">
    <property type="entry name" value="GTP-BINDING PROTEIN GEM"/>
    <property type="match status" value="1"/>
</dbReference>
<comment type="similarity">
    <text evidence="1">Belongs to the small GTPase superfamily. RGK family.</text>
</comment>
<reference evidence="3 4" key="1">
    <citation type="submission" date="2015-09" db="EMBL/GenBank/DDBJ databases">
        <title>Draft genome of the parasitic nematode Teladorsagia circumcincta isolate WARC Sus (inbred).</title>
        <authorList>
            <person name="Mitreva M."/>
        </authorList>
    </citation>
    <scope>NUCLEOTIDE SEQUENCE [LARGE SCALE GENOMIC DNA]</scope>
    <source>
        <strain evidence="3 4">S</strain>
    </source>
</reference>
<evidence type="ECO:0000313" key="4">
    <source>
        <dbReference type="Proteomes" id="UP000230423"/>
    </source>
</evidence>
<accession>A0A2G9V4R4</accession>
<dbReference type="SMART" id="SM00173">
    <property type="entry name" value="RAS"/>
    <property type="match status" value="1"/>
</dbReference>
<dbReference type="SUPFAM" id="SSF52540">
    <property type="entry name" value="P-loop containing nucleoside triphosphate hydrolases"/>
    <property type="match status" value="1"/>
</dbReference>
<dbReference type="PROSITE" id="PS51421">
    <property type="entry name" value="RAS"/>
    <property type="match status" value="1"/>
</dbReference>
<dbReference type="InterPro" id="IPR001806">
    <property type="entry name" value="Small_GTPase"/>
</dbReference>
<dbReference type="PROSITE" id="PS51419">
    <property type="entry name" value="RAB"/>
    <property type="match status" value="1"/>
</dbReference>
<dbReference type="Gene3D" id="3.40.50.300">
    <property type="entry name" value="P-loop containing nucleotide triphosphate hydrolases"/>
    <property type="match status" value="1"/>
</dbReference>
<dbReference type="GO" id="GO:0003924">
    <property type="term" value="F:GTPase activity"/>
    <property type="evidence" value="ECO:0007669"/>
    <property type="project" value="InterPro"/>
</dbReference>
<dbReference type="InterPro" id="IPR051641">
    <property type="entry name" value="RGK_GTP-binding_reg"/>
</dbReference>
<dbReference type="InterPro" id="IPR027417">
    <property type="entry name" value="P-loop_NTPase"/>
</dbReference>
<dbReference type="AlphaFoldDB" id="A0A2G9V4R4"/>
<dbReference type="Pfam" id="PF00071">
    <property type="entry name" value="Ras"/>
    <property type="match status" value="1"/>
</dbReference>
<sequence length="196" mass="22114">MLNPDACLSKKLVVPRIGRYTNTESRKSDPTWICNEVDAFVVVYSIDSRRSWKQATTAIEMIRETSRCKNSPILVAGNKADLERKRTVTKSEVRAAAAHFGFENLEISVALDHDVDDLLVSLVAELKEAYTPDNSIEKPSPRTDDDFHAAIRRYSQRKKKALPEDINTGKCSVLSPSCLFNKFKNWKKGATPRLQT</sequence>
<name>A0A2G9V4R4_TELCI</name>
<protein>
    <submittedName>
        <fullName evidence="3">Ras family protein</fullName>
    </submittedName>
</protein>
<dbReference type="SMART" id="SM00175">
    <property type="entry name" value="RAB"/>
    <property type="match status" value="1"/>
</dbReference>
<proteinExistence type="inferred from homology"/>
<organism evidence="3 4">
    <name type="scientific">Teladorsagia circumcincta</name>
    <name type="common">Brown stomach worm</name>
    <name type="synonym">Ostertagia circumcincta</name>
    <dbReference type="NCBI Taxonomy" id="45464"/>
    <lineage>
        <taxon>Eukaryota</taxon>
        <taxon>Metazoa</taxon>
        <taxon>Ecdysozoa</taxon>
        <taxon>Nematoda</taxon>
        <taxon>Chromadorea</taxon>
        <taxon>Rhabditida</taxon>
        <taxon>Rhabditina</taxon>
        <taxon>Rhabditomorpha</taxon>
        <taxon>Strongyloidea</taxon>
        <taxon>Trichostrongylidae</taxon>
        <taxon>Teladorsagia</taxon>
    </lineage>
</organism>
<keyword evidence="4" id="KW-1185">Reference proteome</keyword>
<dbReference type="PANTHER" id="PTHR45775">
    <property type="entry name" value="RAD, GEM/KIR FAMILY MEMBER 2, ISOFORM C"/>
    <property type="match status" value="1"/>
</dbReference>
<dbReference type="GO" id="GO:0005525">
    <property type="term" value="F:GTP binding"/>
    <property type="evidence" value="ECO:0007669"/>
    <property type="project" value="InterPro"/>
</dbReference>
<evidence type="ECO:0000256" key="1">
    <source>
        <dbReference type="ARBA" id="ARBA00008846"/>
    </source>
</evidence>
<dbReference type="GO" id="GO:0005246">
    <property type="term" value="F:calcium channel regulator activity"/>
    <property type="evidence" value="ECO:0007669"/>
    <property type="project" value="TreeGrafter"/>
</dbReference>
<evidence type="ECO:0000256" key="2">
    <source>
        <dbReference type="ARBA" id="ARBA00022553"/>
    </source>
</evidence>
<evidence type="ECO:0000313" key="3">
    <source>
        <dbReference type="EMBL" id="PIO76730.1"/>
    </source>
</evidence>
<gene>
    <name evidence="3" type="ORF">TELCIR_01185</name>
</gene>
<keyword evidence="2" id="KW-0597">Phosphoprotein</keyword>
<dbReference type="GO" id="GO:0005886">
    <property type="term" value="C:plasma membrane"/>
    <property type="evidence" value="ECO:0007669"/>
    <property type="project" value="TreeGrafter"/>
</dbReference>